<reference evidence="2 3" key="1">
    <citation type="journal article" date="2012" name="J. Bacteriol.">
        <title>De Novo Genome Project of Cupriavidus basilensis OR16.</title>
        <authorList>
            <person name="Cserhati M."/>
            <person name="Kriszt B."/>
            <person name="Szoboszlay S."/>
            <person name="Toth A."/>
            <person name="Szabo I."/>
            <person name="Tancsics A."/>
            <person name="Nagy I."/>
            <person name="Horvath B."/>
            <person name="Nagy I."/>
            <person name="Kukolya J."/>
        </authorList>
    </citation>
    <scope>NUCLEOTIDE SEQUENCE [LARGE SCALE GENOMIC DNA]</scope>
    <source>
        <strain evidence="2 3">OR16</strain>
    </source>
</reference>
<dbReference type="PROSITE" id="PS51819">
    <property type="entry name" value="VOC"/>
    <property type="match status" value="1"/>
</dbReference>
<dbReference type="Pfam" id="PF00903">
    <property type="entry name" value="Glyoxalase"/>
    <property type="match status" value="1"/>
</dbReference>
<keyword evidence="2" id="KW-0223">Dioxygenase</keyword>
<dbReference type="InterPro" id="IPR004360">
    <property type="entry name" value="Glyas_Fos-R_dOase_dom"/>
</dbReference>
<dbReference type="Proteomes" id="UP000005808">
    <property type="component" value="Unassembled WGS sequence"/>
</dbReference>
<dbReference type="PATRIC" id="fig|1127483.3.peg.2497"/>
<dbReference type="SUPFAM" id="SSF54593">
    <property type="entry name" value="Glyoxalase/Bleomycin resistance protein/Dihydroxybiphenyl dioxygenase"/>
    <property type="match status" value="1"/>
</dbReference>
<feature type="domain" description="VOC" evidence="1">
    <location>
        <begin position="2"/>
        <end position="113"/>
    </location>
</feature>
<dbReference type="GO" id="GO:0051213">
    <property type="term" value="F:dioxygenase activity"/>
    <property type="evidence" value="ECO:0007669"/>
    <property type="project" value="UniProtKB-KW"/>
</dbReference>
<keyword evidence="2" id="KW-0560">Oxidoreductase</keyword>
<evidence type="ECO:0000313" key="3">
    <source>
        <dbReference type="Proteomes" id="UP000005808"/>
    </source>
</evidence>
<organism evidence="2 3">
    <name type="scientific">Cupriavidus basilensis OR16</name>
    <dbReference type="NCBI Taxonomy" id="1127483"/>
    <lineage>
        <taxon>Bacteria</taxon>
        <taxon>Pseudomonadati</taxon>
        <taxon>Pseudomonadota</taxon>
        <taxon>Betaproteobacteria</taxon>
        <taxon>Burkholderiales</taxon>
        <taxon>Burkholderiaceae</taxon>
        <taxon>Cupriavidus</taxon>
    </lineage>
</organism>
<dbReference type="InterPro" id="IPR037523">
    <property type="entry name" value="VOC_core"/>
</dbReference>
<dbReference type="EMBL" id="AHJE01000028">
    <property type="protein sequence ID" value="EHP42787.1"/>
    <property type="molecule type" value="Genomic_DNA"/>
</dbReference>
<dbReference type="InterPro" id="IPR029068">
    <property type="entry name" value="Glyas_Bleomycin-R_OHBP_Dase"/>
</dbReference>
<protein>
    <submittedName>
        <fullName evidence="2">Glyoxalase/ dioxygenase</fullName>
    </submittedName>
</protein>
<dbReference type="AlphaFoldDB" id="H1S3Y7"/>
<evidence type="ECO:0000259" key="1">
    <source>
        <dbReference type="PROSITE" id="PS51819"/>
    </source>
</evidence>
<sequence>MQSNLLLYPVDDIDAALPFFEQGLGLAVKFRDGGRYCALDAGPITVALVAGEERLVSQPALAFRLEAGEDIAAAIERLLAGGARIAQPLASGPHELRAVLTTPQGFPLVVSAKPARPSATTLLSSMRTSVAPCSC</sequence>
<accession>H1S3Y7</accession>
<dbReference type="Gene3D" id="3.10.180.10">
    <property type="entry name" value="2,3-Dihydroxybiphenyl 1,2-Dioxygenase, domain 1"/>
    <property type="match status" value="1"/>
</dbReference>
<dbReference type="CDD" id="cd06587">
    <property type="entry name" value="VOC"/>
    <property type="match status" value="1"/>
</dbReference>
<dbReference type="OrthoDB" id="8965356at2"/>
<gene>
    <name evidence="2" type="ORF">OR16_12435</name>
</gene>
<evidence type="ECO:0000313" key="2">
    <source>
        <dbReference type="EMBL" id="EHP42787.1"/>
    </source>
</evidence>
<name>H1S3Y7_9BURK</name>
<proteinExistence type="predicted"/>
<comment type="caution">
    <text evidence="2">The sequence shown here is derived from an EMBL/GenBank/DDBJ whole genome shotgun (WGS) entry which is preliminary data.</text>
</comment>